<keyword evidence="3" id="KW-1185">Reference proteome</keyword>
<proteinExistence type="predicted"/>
<dbReference type="RefSeq" id="WP_144089660.1">
    <property type="nucleotide sequence ID" value="NZ_VMHE01000039.1"/>
</dbReference>
<name>A0A556P6J5_9BACI</name>
<comment type="caution">
    <text evidence="2">The sequence shown here is derived from an EMBL/GenBank/DDBJ whole genome shotgun (WGS) entry which is preliminary data.</text>
</comment>
<evidence type="ECO:0000256" key="1">
    <source>
        <dbReference type="SAM" id="Phobius"/>
    </source>
</evidence>
<evidence type="ECO:0000313" key="3">
    <source>
        <dbReference type="Proteomes" id="UP000316425"/>
    </source>
</evidence>
<keyword evidence="1" id="KW-0472">Membrane</keyword>
<dbReference type="AlphaFoldDB" id="A0A556P6J5"/>
<reference evidence="2 3" key="1">
    <citation type="submission" date="2019-07" db="EMBL/GenBank/DDBJ databases">
        <title>Allobacillus sp. nov. SKP isolated from shrimp paste of Euphausiacea.</title>
        <authorList>
            <person name="Kanchanasin P."/>
            <person name="Tanasupawat S."/>
            <person name="Shi W."/>
            <person name="Wu L."/>
            <person name="Ma J."/>
        </authorList>
    </citation>
    <scope>NUCLEOTIDE SEQUENCE [LARGE SCALE GENOMIC DNA]</scope>
    <source>
        <strain evidence="2 3">SKP4-8</strain>
    </source>
</reference>
<protein>
    <submittedName>
        <fullName evidence="2">Uncharacterized protein</fullName>
    </submittedName>
</protein>
<feature type="transmembrane region" description="Helical" evidence="1">
    <location>
        <begin position="6"/>
        <end position="22"/>
    </location>
</feature>
<dbReference type="EMBL" id="VMHE01000039">
    <property type="protein sequence ID" value="TSJ60021.1"/>
    <property type="molecule type" value="Genomic_DNA"/>
</dbReference>
<feature type="transmembrane region" description="Helical" evidence="1">
    <location>
        <begin position="67"/>
        <end position="85"/>
    </location>
</feature>
<gene>
    <name evidence="2" type="ORF">FPQ13_12500</name>
</gene>
<sequence>MAEVISFVLLLIGITLLMWRDLKKLNVREWIGFFISLVTAVAVGVIIIYFFGNWMLDMIDHTTLEWLLRWVIAIFGVVIASYIHFKLTKKFTHGKL</sequence>
<dbReference type="OrthoDB" id="9845198at2"/>
<accession>A0A556P6J5</accession>
<keyword evidence="1" id="KW-1133">Transmembrane helix</keyword>
<feature type="transmembrane region" description="Helical" evidence="1">
    <location>
        <begin position="34"/>
        <end position="55"/>
    </location>
</feature>
<dbReference type="Proteomes" id="UP000316425">
    <property type="component" value="Unassembled WGS sequence"/>
</dbReference>
<evidence type="ECO:0000313" key="2">
    <source>
        <dbReference type="EMBL" id="TSJ60021.1"/>
    </source>
</evidence>
<keyword evidence="1" id="KW-0812">Transmembrane</keyword>
<organism evidence="2 3">
    <name type="scientific">Allobacillus salarius</name>
    <dbReference type="NCBI Taxonomy" id="1955272"/>
    <lineage>
        <taxon>Bacteria</taxon>
        <taxon>Bacillati</taxon>
        <taxon>Bacillota</taxon>
        <taxon>Bacilli</taxon>
        <taxon>Bacillales</taxon>
        <taxon>Bacillaceae</taxon>
        <taxon>Allobacillus</taxon>
    </lineage>
</organism>